<organism evidence="1 2">
    <name type="scientific">Hymenobacter caeli</name>
    <dbReference type="NCBI Taxonomy" id="2735894"/>
    <lineage>
        <taxon>Bacteria</taxon>
        <taxon>Pseudomonadati</taxon>
        <taxon>Bacteroidota</taxon>
        <taxon>Cytophagia</taxon>
        <taxon>Cytophagales</taxon>
        <taxon>Hymenobacteraceae</taxon>
        <taxon>Hymenobacter</taxon>
    </lineage>
</organism>
<dbReference type="Proteomes" id="UP000779507">
    <property type="component" value="Unassembled WGS sequence"/>
</dbReference>
<dbReference type="RefSeq" id="WP_173812220.1">
    <property type="nucleotide sequence ID" value="NZ_JABSNP010000036.1"/>
</dbReference>
<proteinExistence type="predicted"/>
<comment type="caution">
    <text evidence="1">The sequence shown here is derived from an EMBL/GenBank/DDBJ whole genome shotgun (WGS) entry which is preliminary data.</text>
</comment>
<accession>A0ABX2FWW1</accession>
<keyword evidence="2" id="KW-1185">Reference proteome</keyword>
<name>A0ABX2FWW1_9BACT</name>
<evidence type="ECO:0000313" key="2">
    <source>
        <dbReference type="Proteomes" id="UP000779507"/>
    </source>
</evidence>
<reference evidence="1 2" key="1">
    <citation type="submission" date="2020-05" db="EMBL/GenBank/DDBJ databases">
        <title>Genomic Encyclopedia of Type Strains, Phase IV (KMG-V): Genome sequencing to study the core and pangenomes of soil and plant-associated prokaryotes.</title>
        <authorList>
            <person name="Whitman W."/>
        </authorList>
    </citation>
    <scope>NUCLEOTIDE SEQUENCE [LARGE SCALE GENOMIC DNA]</scope>
    <source>
        <strain evidence="1 2">9A</strain>
    </source>
</reference>
<gene>
    <name evidence="1" type="ORF">HNP98_004319</name>
</gene>
<evidence type="ECO:0000313" key="1">
    <source>
        <dbReference type="EMBL" id="NRT21472.1"/>
    </source>
</evidence>
<protein>
    <submittedName>
        <fullName evidence="1">Uncharacterized protein</fullName>
    </submittedName>
</protein>
<dbReference type="EMBL" id="JABSNP010000036">
    <property type="protein sequence ID" value="NRT21472.1"/>
    <property type="molecule type" value="Genomic_DNA"/>
</dbReference>
<sequence>MSGPFKPLPGTTRWPARWLGVALLLGLLLLLGRASRAQPPPACPASTPARRT</sequence>